<gene>
    <name evidence="1" type="ORF">CYY_001214</name>
</gene>
<proteinExistence type="predicted"/>
<dbReference type="AlphaFoldDB" id="A0A8J4Q2G4"/>
<sequence length="69" mass="7369">MTIFGSITKLGSVKSNYKSNQITSSASSNQLAIAGNETAKEAHLFRLEVVFHALLGLLLGIHANAEILK</sequence>
<evidence type="ECO:0000313" key="2">
    <source>
        <dbReference type="Proteomes" id="UP000695562"/>
    </source>
</evidence>
<accession>A0A8J4Q2G4</accession>
<organism evidence="1 2">
    <name type="scientific">Polysphondylium violaceum</name>
    <dbReference type="NCBI Taxonomy" id="133409"/>
    <lineage>
        <taxon>Eukaryota</taxon>
        <taxon>Amoebozoa</taxon>
        <taxon>Evosea</taxon>
        <taxon>Eumycetozoa</taxon>
        <taxon>Dictyostelia</taxon>
        <taxon>Dictyosteliales</taxon>
        <taxon>Dictyosteliaceae</taxon>
        <taxon>Polysphondylium</taxon>
    </lineage>
</organism>
<name>A0A8J4Q2G4_9MYCE</name>
<dbReference type="Pfam" id="PF05710">
    <property type="entry name" value="Coiled"/>
    <property type="match status" value="1"/>
</dbReference>
<protein>
    <submittedName>
        <fullName evidence="1">Uncharacterized protein</fullName>
    </submittedName>
</protein>
<reference evidence="1" key="1">
    <citation type="submission" date="2020-01" db="EMBL/GenBank/DDBJ databases">
        <title>Development of genomics and gene disruption for Polysphondylium violaceum indicates a role for the polyketide synthase stlB in stalk morphogenesis.</title>
        <authorList>
            <person name="Narita B."/>
            <person name="Kawabe Y."/>
            <person name="Kin K."/>
            <person name="Saito T."/>
            <person name="Gibbs R."/>
            <person name="Kuspa A."/>
            <person name="Muzny D."/>
            <person name="Queller D."/>
            <person name="Richards S."/>
            <person name="Strassman J."/>
            <person name="Sucgang R."/>
            <person name="Worley K."/>
            <person name="Schaap P."/>
        </authorList>
    </citation>
    <scope>NUCLEOTIDE SEQUENCE</scope>
    <source>
        <strain evidence="1">QSvi11</strain>
    </source>
</reference>
<dbReference type="EMBL" id="AJWJ01000027">
    <property type="protein sequence ID" value="KAF2077515.1"/>
    <property type="molecule type" value="Genomic_DNA"/>
</dbReference>
<dbReference type="Proteomes" id="UP000695562">
    <property type="component" value="Unassembled WGS sequence"/>
</dbReference>
<comment type="caution">
    <text evidence="1">The sequence shown here is derived from an EMBL/GenBank/DDBJ whole genome shotgun (WGS) entry which is preliminary data.</text>
</comment>
<dbReference type="InterPro" id="IPR008455">
    <property type="entry name" value="HssA/B-related"/>
</dbReference>
<evidence type="ECO:0000313" key="1">
    <source>
        <dbReference type="EMBL" id="KAF2077515.1"/>
    </source>
</evidence>
<keyword evidence="2" id="KW-1185">Reference proteome</keyword>